<gene>
    <name evidence="14" type="ORF">GCM10012280_60600</name>
</gene>
<keyword evidence="4 9" id="KW-0732">Signal</keyword>
<dbReference type="PRINTS" id="PR00730">
    <property type="entry name" value="THERMOLYSIN"/>
</dbReference>
<dbReference type="Pfam" id="PF02868">
    <property type="entry name" value="Peptidase_M4_C"/>
    <property type="match status" value="1"/>
</dbReference>
<comment type="cofactor">
    <cofactor evidence="9">
        <name>Zn(2+)</name>
        <dbReference type="ChEBI" id="CHEBI:29105"/>
    </cofactor>
</comment>
<dbReference type="InterPro" id="IPR027268">
    <property type="entry name" value="Peptidase_M4/M1_CTD_sf"/>
</dbReference>
<dbReference type="Gene3D" id="3.10.450.490">
    <property type="match status" value="1"/>
</dbReference>
<feature type="chain" id="PRO_5038166197" description="Neutral metalloproteinase" evidence="9">
    <location>
        <begin position="31"/>
        <end position="611"/>
    </location>
</feature>
<feature type="active site" description="Proton donor" evidence="8">
    <location>
        <position position="503"/>
    </location>
</feature>
<feature type="region of interest" description="Disordered" evidence="10">
    <location>
        <begin position="280"/>
        <end position="305"/>
    </location>
</feature>
<dbReference type="Pfam" id="PF07504">
    <property type="entry name" value="FTP"/>
    <property type="match status" value="1"/>
</dbReference>
<evidence type="ECO:0000259" key="13">
    <source>
        <dbReference type="Pfam" id="PF07504"/>
    </source>
</evidence>
<evidence type="ECO:0000256" key="1">
    <source>
        <dbReference type="ARBA" id="ARBA00009388"/>
    </source>
</evidence>
<evidence type="ECO:0000256" key="2">
    <source>
        <dbReference type="ARBA" id="ARBA00022670"/>
    </source>
</evidence>
<feature type="compositionally biased region" description="Polar residues" evidence="10">
    <location>
        <begin position="290"/>
        <end position="301"/>
    </location>
</feature>
<dbReference type="CDD" id="cd09597">
    <property type="entry name" value="M4_TLP"/>
    <property type="match status" value="1"/>
</dbReference>
<dbReference type="PANTHER" id="PTHR33794">
    <property type="entry name" value="BACILLOLYSIN"/>
    <property type="match status" value="1"/>
</dbReference>
<protein>
    <recommendedName>
        <fullName evidence="9">Neutral metalloproteinase</fullName>
        <ecNumber evidence="9">3.4.24.-</ecNumber>
    </recommendedName>
</protein>
<comment type="caution">
    <text evidence="14">The sequence shown here is derived from an EMBL/GenBank/DDBJ whole genome shotgun (WGS) entry which is preliminary data.</text>
</comment>
<dbReference type="InterPro" id="IPR023612">
    <property type="entry name" value="Peptidase_M4"/>
</dbReference>
<evidence type="ECO:0000313" key="14">
    <source>
        <dbReference type="EMBL" id="GGO97848.1"/>
    </source>
</evidence>
<keyword evidence="5 9" id="KW-0378">Hydrolase</keyword>
<dbReference type="SUPFAM" id="SSF55486">
    <property type="entry name" value="Metalloproteases ('zincins'), catalytic domain"/>
    <property type="match status" value="1"/>
</dbReference>
<feature type="compositionally biased region" description="Low complexity" evidence="10">
    <location>
        <begin position="40"/>
        <end position="51"/>
    </location>
</feature>
<keyword evidence="9" id="KW-0964">Secreted</keyword>
<dbReference type="GO" id="GO:0004222">
    <property type="term" value="F:metalloendopeptidase activity"/>
    <property type="evidence" value="ECO:0007669"/>
    <property type="project" value="UniProtKB-UniRule"/>
</dbReference>
<dbReference type="InterPro" id="IPR050728">
    <property type="entry name" value="Zinc_Metalloprotease_M4"/>
</dbReference>
<keyword evidence="3" id="KW-0479">Metal-binding</keyword>
<feature type="compositionally biased region" description="Low complexity" evidence="10">
    <location>
        <begin position="163"/>
        <end position="173"/>
    </location>
</feature>
<feature type="active site" evidence="8">
    <location>
        <position position="407"/>
    </location>
</feature>
<feature type="signal peptide" evidence="9">
    <location>
        <begin position="1"/>
        <end position="30"/>
    </location>
</feature>
<feature type="region of interest" description="Disordered" evidence="10">
    <location>
        <begin position="151"/>
        <end position="173"/>
    </location>
</feature>
<accession>A0A918E093</accession>
<dbReference type="InterPro" id="IPR013856">
    <property type="entry name" value="Peptidase_M4_domain"/>
</dbReference>
<keyword evidence="6 9" id="KW-0862">Zinc</keyword>
<dbReference type="Gene3D" id="1.10.390.10">
    <property type="entry name" value="Neutral Protease Domain 2"/>
    <property type="match status" value="1"/>
</dbReference>
<dbReference type="PANTHER" id="PTHR33794:SF1">
    <property type="entry name" value="BACILLOLYSIN"/>
    <property type="match status" value="1"/>
</dbReference>
<feature type="domain" description="Peptidase M4 C-terminal" evidence="12">
    <location>
        <begin position="431"/>
        <end position="600"/>
    </location>
</feature>
<dbReference type="EC" id="3.4.24.-" evidence="9"/>
<organism evidence="14 15">
    <name type="scientific">Wenjunlia tyrosinilytica</name>
    <dbReference type="NCBI Taxonomy" id="1544741"/>
    <lineage>
        <taxon>Bacteria</taxon>
        <taxon>Bacillati</taxon>
        <taxon>Actinomycetota</taxon>
        <taxon>Actinomycetes</taxon>
        <taxon>Kitasatosporales</taxon>
        <taxon>Streptomycetaceae</taxon>
        <taxon>Wenjunlia</taxon>
    </lineage>
</organism>
<dbReference type="Gene3D" id="3.10.170.10">
    <property type="match status" value="1"/>
</dbReference>
<keyword evidence="7 9" id="KW-0482">Metalloprotease</keyword>
<dbReference type="EMBL" id="BMMS01000035">
    <property type="protein sequence ID" value="GGO97848.1"/>
    <property type="molecule type" value="Genomic_DNA"/>
</dbReference>
<dbReference type="GO" id="GO:0046872">
    <property type="term" value="F:metal ion binding"/>
    <property type="evidence" value="ECO:0007669"/>
    <property type="project" value="UniProtKB-UniRule"/>
</dbReference>
<reference evidence="14" key="1">
    <citation type="journal article" date="2014" name="Int. J. Syst. Evol. Microbiol.">
        <title>Complete genome sequence of Corynebacterium casei LMG S-19264T (=DSM 44701T), isolated from a smear-ripened cheese.</title>
        <authorList>
            <consortium name="US DOE Joint Genome Institute (JGI-PGF)"/>
            <person name="Walter F."/>
            <person name="Albersmeier A."/>
            <person name="Kalinowski J."/>
            <person name="Ruckert C."/>
        </authorList>
    </citation>
    <scope>NUCLEOTIDE SEQUENCE</scope>
    <source>
        <strain evidence="14">CGMCC 4.7201</strain>
    </source>
</reference>
<evidence type="ECO:0000313" key="15">
    <source>
        <dbReference type="Proteomes" id="UP000641932"/>
    </source>
</evidence>
<evidence type="ECO:0000259" key="12">
    <source>
        <dbReference type="Pfam" id="PF02868"/>
    </source>
</evidence>
<dbReference type="AlphaFoldDB" id="A0A918E093"/>
<proteinExistence type="inferred from homology"/>
<name>A0A918E093_9ACTN</name>
<reference evidence="14" key="2">
    <citation type="submission" date="2020-09" db="EMBL/GenBank/DDBJ databases">
        <authorList>
            <person name="Sun Q."/>
            <person name="Zhou Y."/>
        </authorList>
    </citation>
    <scope>NUCLEOTIDE SEQUENCE</scope>
    <source>
        <strain evidence="14">CGMCC 4.7201</strain>
    </source>
</reference>
<comment type="similarity">
    <text evidence="1 9">Belongs to the peptidase M4 family.</text>
</comment>
<evidence type="ECO:0000256" key="4">
    <source>
        <dbReference type="ARBA" id="ARBA00022729"/>
    </source>
</evidence>
<keyword evidence="15" id="KW-1185">Reference proteome</keyword>
<evidence type="ECO:0000259" key="11">
    <source>
        <dbReference type="Pfam" id="PF01447"/>
    </source>
</evidence>
<dbReference type="InterPro" id="IPR011096">
    <property type="entry name" value="FTP_domain"/>
</dbReference>
<dbReference type="GO" id="GO:0006508">
    <property type="term" value="P:proteolysis"/>
    <property type="evidence" value="ECO:0007669"/>
    <property type="project" value="UniProtKB-KW"/>
</dbReference>
<dbReference type="Pfam" id="PF01447">
    <property type="entry name" value="Peptidase_M4"/>
    <property type="match status" value="1"/>
</dbReference>
<dbReference type="Proteomes" id="UP000641932">
    <property type="component" value="Unassembled WGS sequence"/>
</dbReference>
<comment type="function">
    <text evidence="9">Extracellular zinc metalloprotease.</text>
</comment>
<evidence type="ECO:0000256" key="5">
    <source>
        <dbReference type="ARBA" id="ARBA00022801"/>
    </source>
</evidence>
<evidence type="ECO:0000256" key="8">
    <source>
        <dbReference type="PIRSR" id="PIRSR623612-1"/>
    </source>
</evidence>
<evidence type="ECO:0000256" key="10">
    <source>
        <dbReference type="SAM" id="MobiDB-lite"/>
    </source>
</evidence>
<sequence>MRSLLKSRKRITAVAVAVATAATMAGAASAAIPSGSVNESGTPSTRTRTSSDQIVKAAVAAAVAHAKETGVGKKESLTAKDTMIDPEGKRHVRFARVYDGVPVVGGDIVVHLDRHNTYLDVTRAIGHQVSVATLTPRLTAEQAADRAAASVNGSVDGTGGAGAEAAAKASPHGPADTAELVIDARGAEPVLAYQVTVVDVGAPEAGGRSVIVDATSGKVLSSSPLAEGFISPKLERTLRGLGSRALAPLAAPKAAAPGKAGTGNSLFVGRVPLTTTKKSGSGAFVLTDPSRGSSETRSAQQKRLDSFQDGKTVTDADNRWGNGKVSDPVTAAVDVQYGITTTFDFYKSTFGRKGTKNDGKGPQAMVHWGSKVANAFWSGDCGCMLYGDGDGQQFKQPLVALDVTGHELTHGVVEATANLKPTRIDANGNQFGEPGSLNESLADIFASSVEFKANNPANPPNYLLGEKLGLAQKFLRRLDKPSLDKLEGSVDYWDKGSFDREVHAGSGVSSHAYYLLAEGSGKKTIRGVAYDSPTFDGSKVKGIGRAKAEQIFYRALTRYMVSTTDFHQARVATLKAAADIHGSGSTEYQAVNRAWAAVNVTEANTPGTDRH</sequence>
<evidence type="ECO:0000256" key="7">
    <source>
        <dbReference type="ARBA" id="ARBA00023049"/>
    </source>
</evidence>
<evidence type="ECO:0000256" key="6">
    <source>
        <dbReference type="ARBA" id="ARBA00022833"/>
    </source>
</evidence>
<feature type="region of interest" description="Disordered" evidence="10">
    <location>
        <begin position="30"/>
        <end position="51"/>
    </location>
</feature>
<comment type="subcellular location">
    <subcellularLocation>
        <location evidence="9">Secreted</location>
    </subcellularLocation>
</comment>
<evidence type="ECO:0000256" key="3">
    <source>
        <dbReference type="ARBA" id="ARBA00022723"/>
    </source>
</evidence>
<feature type="domain" description="FTP" evidence="13">
    <location>
        <begin position="76"/>
        <end position="123"/>
    </location>
</feature>
<evidence type="ECO:0000256" key="9">
    <source>
        <dbReference type="RuleBase" id="RU366073"/>
    </source>
</evidence>
<dbReference type="GO" id="GO:0005576">
    <property type="term" value="C:extracellular region"/>
    <property type="evidence" value="ECO:0007669"/>
    <property type="project" value="UniProtKB-SubCell"/>
</dbReference>
<keyword evidence="2 9" id="KW-0645">Protease</keyword>
<dbReference type="InterPro" id="IPR001570">
    <property type="entry name" value="Peptidase_M4_C_domain"/>
</dbReference>
<feature type="domain" description="Peptidase M4" evidence="11">
    <location>
        <begin position="261"/>
        <end position="414"/>
    </location>
</feature>